<feature type="transmembrane region" description="Helical" evidence="1">
    <location>
        <begin position="87"/>
        <end position="105"/>
    </location>
</feature>
<protein>
    <submittedName>
        <fullName evidence="3">Acyltransferase-like protein</fullName>
    </submittedName>
</protein>
<keyword evidence="3" id="KW-0012">Acyltransferase</keyword>
<dbReference type="OrthoDB" id="8288190at2"/>
<keyword evidence="3" id="KW-0808">Transferase</keyword>
<accession>A0A3D9HTP5</accession>
<feature type="domain" description="Acyltransferase 3" evidence="2">
    <location>
        <begin position="9"/>
        <end position="111"/>
    </location>
</feature>
<dbReference type="PANTHER" id="PTHR36927:SF1">
    <property type="entry name" value="MDO-LIKE PROTEIN"/>
    <property type="match status" value="1"/>
</dbReference>
<feature type="transmembrane region" description="Helical" evidence="1">
    <location>
        <begin position="331"/>
        <end position="352"/>
    </location>
</feature>
<evidence type="ECO:0000313" key="3">
    <source>
        <dbReference type="EMBL" id="RED52246.1"/>
    </source>
</evidence>
<proteinExistence type="predicted"/>
<evidence type="ECO:0000313" key="4">
    <source>
        <dbReference type="Proteomes" id="UP000256845"/>
    </source>
</evidence>
<dbReference type="Pfam" id="PF01757">
    <property type="entry name" value="Acyl_transf_3"/>
    <property type="match status" value="1"/>
</dbReference>
<dbReference type="PANTHER" id="PTHR36927">
    <property type="entry name" value="BLR4337 PROTEIN"/>
    <property type="match status" value="1"/>
</dbReference>
<organism evidence="3 4">
    <name type="scientific">Aestuariispira insulae</name>
    <dbReference type="NCBI Taxonomy" id="1461337"/>
    <lineage>
        <taxon>Bacteria</taxon>
        <taxon>Pseudomonadati</taxon>
        <taxon>Pseudomonadota</taxon>
        <taxon>Alphaproteobacteria</taxon>
        <taxon>Rhodospirillales</taxon>
        <taxon>Kiloniellaceae</taxon>
        <taxon>Aestuariispira</taxon>
    </lineage>
</organism>
<reference evidence="3 4" key="1">
    <citation type="submission" date="2018-07" db="EMBL/GenBank/DDBJ databases">
        <title>Genomic Encyclopedia of Type Strains, Phase III (KMG-III): the genomes of soil and plant-associated and newly described type strains.</title>
        <authorList>
            <person name="Whitman W."/>
        </authorList>
    </citation>
    <scope>NUCLEOTIDE SEQUENCE [LARGE SCALE GENOMIC DNA]</scope>
    <source>
        <strain evidence="3 4">CECT 8488</strain>
    </source>
</reference>
<keyword evidence="1" id="KW-0812">Transmembrane</keyword>
<dbReference type="AlphaFoldDB" id="A0A3D9HTP5"/>
<feature type="transmembrane region" description="Helical" evidence="1">
    <location>
        <begin position="143"/>
        <end position="165"/>
    </location>
</feature>
<dbReference type="EMBL" id="QRDW01000002">
    <property type="protein sequence ID" value="RED52246.1"/>
    <property type="molecule type" value="Genomic_DNA"/>
</dbReference>
<feature type="transmembrane region" description="Helical" evidence="1">
    <location>
        <begin position="228"/>
        <end position="248"/>
    </location>
</feature>
<feature type="transmembrane region" description="Helical" evidence="1">
    <location>
        <begin position="51"/>
        <end position="75"/>
    </location>
</feature>
<dbReference type="InterPro" id="IPR050623">
    <property type="entry name" value="Glucan_succinyl_AcylTrfase"/>
</dbReference>
<comment type="caution">
    <text evidence="3">The sequence shown here is derived from an EMBL/GenBank/DDBJ whole genome shotgun (WGS) entry which is preliminary data.</text>
</comment>
<sequence>MKNKDVRYYDIDAARTFVMFVAVFIHGSNVYSPHDPMRTANTERFYIFDWFSSALHMFISPTFFIVGGFFSIFLLERYGLKKFVLKRFSRVGIPMVFALLTVNVLEHFLRYRDHFAPRDGALDFWAYLSSDHLAKVFAQGEWLHIWFLVQLALSFLVVITGCAIFQQLKLKGDFFLKILDRLVRIATFGPVPVLTLILCLTGLQFAAITLSTLLPAPYSPFQVAGIGIISPYNFAFYFVYFLAGLCLYWNNRLYETVFKWEIWMVPLALVSLALQIKPEFFELPTALENAVFGLHLALKWITILTTLKLFHHYFRDKPSKTLLHMSDATMTVYVFHHVFVYLLGDFFVSIHWPVFIEWAIIVTASVSAAMAIHLFLVKPSTIMRFIINGQTGTPRSIAKPKPVLKETGAS</sequence>
<evidence type="ECO:0000256" key="1">
    <source>
        <dbReference type="SAM" id="Phobius"/>
    </source>
</evidence>
<dbReference type="GO" id="GO:0016747">
    <property type="term" value="F:acyltransferase activity, transferring groups other than amino-acyl groups"/>
    <property type="evidence" value="ECO:0007669"/>
    <property type="project" value="InterPro"/>
</dbReference>
<gene>
    <name evidence="3" type="ORF">DFP90_102264</name>
</gene>
<feature type="transmembrane region" description="Helical" evidence="1">
    <location>
        <begin position="290"/>
        <end position="310"/>
    </location>
</feature>
<dbReference type="InterPro" id="IPR002656">
    <property type="entry name" value="Acyl_transf_3_dom"/>
</dbReference>
<dbReference type="Proteomes" id="UP000256845">
    <property type="component" value="Unassembled WGS sequence"/>
</dbReference>
<evidence type="ECO:0000259" key="2">
    <source>
        <dbReference type="Pfam" id="PF01757"/>
    </source>
</evidence>
<feature type="transmembrane region" description="Helical" evidence="1">
    <location>
        <begin position="358"/>
        <end position="377"/>
    </location>
</feature>
<keyword evidence="1" id="KW-1133">Transmembrane helix</keyword>
<name>A0A3D9HTP5_9PROT</name>
<keyword evidence="4" id="KW-1185">Reference proteome</keyword>
<feature type="transmembrane region" description="Helical" evidence="1">
    <location>
        <begin position="260"/>
        <end position="278"/>
    </location>
</feature>
<keyword evidence="1" id="KW-0472">Membrane</keyword>
<feature type="transmembrane region" description="Helical" evidence="1">
    <location>
        <begin position="185"/>
        <end position="208"/>
    </location>
</feature>
<feature type="transmembrane region" description="Helical" evidence="1">
    <location>
        <begin position="12"/>
        <end position="31"/>
    </location>
</feature>
<dbReference type="RefSeq" id="WP_115935797.1">
    <property type="nucleotide sequence ID" value="NZ_QRDW01000002.1"/>
</dbReference>